<gene>
    <name evidence="2" type="ORF">E2C01_050200</name>
</gene>
<dbReference type="PANTHER" id="PTHR47510:SF3">
    <property type="entry name" value="ENDO_EXONUCLEASE_PHOSPHATASE DOMAIN-CONTAINING PROTEIN"/>
    <property type="match status" value="1"/>
</dbReference>
<proteinExistence type="predicted"/>
<protein>
    <submittedName>
        <fullName evidence="2">Uncharacterized protein</fullName>
    </submittedName>
</protein>
<evidence type="ECO:0000313" key="3">
    <source>
        <dbReference type="Proteomes" id="UP000324222"/>
    </source>
</evidence>
<keyword evidence="3" id="KW-1185">Reference proteome</keyword>
<dbReference type="AlphaFoldDB" id="A0A5B7GG28"/>
<dbReference type="PANTHER" id="PTHR47510">
    <property type="entry name" value="REVERSE TRANSCRIPTASE DOMAIN-CONTAINING PROTEIN"/>
    <property type="match status" value="1"/>
</dbReference>
<accession>A0A5B7GG28</accession>
<reference evidence="2 3" key="1">
    <citation type="submission" date="2019-05" db="EMBL/GenBank/DDBJ databases">
        <title>Another draft genome of Portunus trituberculatus and its Hox gene families provides insights of decapod evolution.</title>
        <authorList>
            <person name="Jeong J.-H."/>
            <person name="Song I."/>
            <person name="Kim S."/>
            <person name="Choi T."/>
            <person name="Kim D."/>
            <person name="Ryu S."/>
            <person name="Kim W."/>
        </authorList>
    </citation>
    <scope>NUCLEOTIDE SEQUENCE [LARGE SCALE GENOMIC DNA]</scope>
    <source>
        <tissue evidence="2">Muscle</tissue>
    </source>
</reference>
<evidence type="ECO:0000256" key="1">
    <source>
        <dbReference type="SAM" id="MobiDB-lite"/>
    </source>
</evidence>
<dbReference type="EMBL" id="VSRR010013798">
    <property type="protein sequence ID" value="MPC56247.1"/>
    <property type="molecule type" value="Genomic_DNA"/>
</dbReference>
<name>A0A5B7GG28_PORTR</name>
<evidence type="ECO:0000313" key="2">
    <source>
        <dbReference type="EMBL" id="MPC56247.1"/>
    </source>
</evidence>
<dbReference type="Proteomes" id="UP000324222">
    <property type="component" value="Unassembled WGS sequence"/>
</dbReference>
<comment type="caution">
    <text evidence="2">The sequence shown here is derived from an EMBL/GenBank/DDBJ whole genome shotgun (WGS) entry which is preliminary data.</text>
</comment>
<sequence length="122" mass="14103">MTDLTHCYSPRPLHPAATPNGTQHTPLYSVVAYPTTSPQYSKVINTYRPMPDSALRGFGQWVTQHPWDEVLEMENVHTKWHNFVTTTTKAFHCYFQAKSVTVHPSDAPWITPRIKRLIKQRN</sequence>
<organism evidence="2 3">
    <name type="scientific">Portunus trituberculatus</name>
    <name type="common">Swimming crab</name>
    <name type="synonym">Neptunus trituberculatus</name>
    <dbReference type="NCBI Taxonomy" id="210409"/>
    <lineage>
        <taxon>Eukaryota</taxon>
        <taxon>Metazoa</taxon>
        <taxon>Ecdysozoa</taxon>
        <taxon>Arthropoda</taxon>
        <taxon>Crustacea</taxon>
        <taxon>Multicrustacea</taxon>
        <taxon>Malacostraca</taxon>
        <taxon>Eumalacostraca</taxon>
        <taxon>Eucarida</taxon>
        <taxon>Decapoda</taxon>
        <taxon>Pleocyemata</taxon>
        <taxon>Brachyura</taxon>
        <taxon>Eubrachyura</taxon>
        <taxon>Portunoidea</taxon>
        <taxon>Portunidae</taxon>
        <taxon>Portuninae</taxon>
        <taxon>Portunus</taxon>
    </lineage>
</organism>
<feature type="region of interest" description="Disordered" evidence="1">
    <location>
        <begin position="1"/>
        <end position="21"/>
    </location>
</feature>